<keyword evidence="3 6" id="KW-0378">Hydrolase</keyword>
<keyword evidence="7" id="KW-1185">Reference proteome</keyword>
<evidence type="ECO:0000256" key="2">
    <source>
        <dbReference type="ARBA" id="ARBA00022723"/>
    </source>
</evidence>
<evidence type="ECO:0000256" key="5">
    <source>
        <dbReference type="ARBA" id="ARBA00024029"/>
    </source>
</evidence>
<proteinExistence type="inferred from homology"/>
<dbReference type="KEGG" id="fmr:Fuma_00791"/>
<evidence type="ECO:0000256" key="4">
    <source>
        <dbReference type="ARBA" id="ARBA00022833"/>
    </source>
</evidence>
<dbReference type="GO" id="GO:0047789">
    <property type="term" value="F:creatininase activity"/>
    <property type="evidence" value="ECO:0007669"/>
    <property type="project" value="UniProtKB-EC"/>
</dbReference>
<gene>
    <name evidence="6" type="primary">crnA_1</name>
    <name evidence="6" type="ORF">Fuma_00791</name>
</gene>
<dbReference type="GO" id="GO:0016811">
    <property type="term" value="F:hydrolase activity, acting on carbon-nitrogen (but not peptide) bonds, in linear amides"/>
    <property type="evidence" value="ECO:0007669"/>
    <property type="project" value="TreeGrafter"/>
</dbReference>
<dbReference type="Pfam" id="PF02633">
    <property type="entry name" value="Creatininase"/>
    <property type="match status" value="1"/>
</dbReference>
<dbReference type="EC" id="3.5.2.10" evidence="6"/>
<dbReference type="PANTHER" id="PTHR35005">
    <property type="entry name" value="3-DEHYDRO-SCYLLO-INOSOSE HYDROLASE"/>
    <property type="match status" value="1"/>
</dbReference>
<comment type="cofactor">
    <cofactor evidence="1">
        <name>Zn(2+)</name>
        <dbReference type="ChEBI" id="CHEBI:29105"/>
    </cofactor>
</comment>
<sequence length="237" mass="26573">MRPEDRLLLHKHTRREFRTRMDSGELRACIIPIAAIEQHLEHLAMEHDWRSANYIALRVAEKLSPHVVVAQGVMAGISEHHMKHVGTLTLTPATFLAVLGDLIDSVVRAGFENVLVLNGHGGNIVPCRAVWDQLLRKFQVNLQFLPYWDVLTEADANELQSKSIPGHAQEFETAFALAAFPENVRSEAVADQPDPAPAMATAENGQLLIDRTVDRVADYLQEMLDRKRTAEVPAFFE</sequence>
<evidence type="ECO:0000256" key="3">
    <source>
        <dbReference type="ARBA" id="ARBA00022801"/>
    </source>
</evidence>
<dbReference type="Proteomes" id="UP000187735">
    <property type="component" value="Chromosome"/>
</dbReference>
<accession>A0A1P8WAY2</accession>
<comment type="similarity">
    <text evidence="5">Belongs to the creatininase superfamily.</text>
</comment>
<dbReference type="Gene3D" id="3.40.50.10310">
    <property type="entry name" value="Creatininase"/>
    <property type="match status" value="1"/>
</dbReference>
<name>A0A1P8WAY2_9PLAN</name>
<keyword evidence="2" id="KW-0479">Metal-binding</keyword>
<dbReference type="OrthoDB" id="9801445at2"/>
<dbReference type="AlphaFoldDB" id="A0A1P8WAY2"/>
<dbReference type="GO" id="GO:0009231">
    <property type="term" value="P:riboflavin biosynthetic process"/>
    <property type="evidence" value="ECO:0007669"/>
    <property type="project" value="TreeGrafter"/>
</dbReference>
<dbReference type="GO" id="GO:0046872">
    <property type="term" value="F:metal ion binding"/>
    <property type="evidence" value="ECO:0007669"/>
    <property type="project" value="UniProtKB-KW"/>
</dbReference>
<dbReference type="InterPro" id="IPR024087">
    <property type="entry name" value="Creatininase-like_sf"/>
</dbReference>
<evidence type="ECO:0000313" key="6">
    <source>
        <dbReference type="EMBL" id="APZ91205.1"/>
    </source>
</evidence>
<dbReference type="SUPFAM" id="SSF102215">
    <property type="entry name" value="Creatininase"/>
    <property type="match status" value="1"/>
</dbReference>
<dbReference type="PANTHER" id="PTHR35005:SF1">
    <property type="entry name" value="2-AMINO-5-FORMYLAMINO-6-RIBOSYLAMINOPYRIMIDIN-4(3H)-ONE 5'-MONOPHOSPHATE DEFORMYLASE"/>
    <property type="match status" value="1"/>
</dbReference>
<dbReference type="EMBL" id="CP017641">
    <property type="protein sequence ID" value="APZ91205.1"/>
    <property type="molecule type" value="Genomic_DNA"/>
</dbReference>
<protein>
    <submittedName>
        <fullName evidence="6">Creatinine amidohydrolase</fullName>
        <ecNumber evidence="6">3.5.2.10</ecNumber>
    </submittedName>
</protein>
<evidence type="ECO:0000256" key="1">
    <source>
        <dbReference type="ARBA" id="ARBA00001947"/>
    </source>
</evidence>
<dbReference type="InterPro" id="IPR003785">
    <property type="entry name" value="Creatininase/forma_Hydrolase"/>
</dbReference>
<organism evidence="6 7">
    <name type="scientific">Fuerstiella marisgermanici</name>
    <dbReference type="NCBI Taxonomy" id="1891926"/>
    <lineage>
        <taxon>Bacteria</taxon>
        <taxon>Pseudomonadati</taxon>
        <taxon>Planctomycetota</taxon>
        <taxon>Planctomycetia</taxon>
        <taxon>Planctomycetales</taxon>
        <taxon>Planctomycetaceae</taxon>
        <taxon>Fuerstiella</taxon>
    </lineage>
</organism>
<keyword evidence="4" id="KW-0862">Zinc</keyword>
<evidence type="ECO:0000313" key="7">
    <source>
        <dbReference type="Proteomes" id="UP000187735"/>
    </source>
</evidence>
<dbReference type="STRING" id="1891926.Fuma_00791"/>
<dbReference type="RefSeq" id="WP_077023005.1">
    <property type="nucleotide sequence ID" value="NZ_CP017641.1"/>
</dbReference>
<reference evidence="6 7" key="1">
    <citation type="journal article" date="2016" name="Front. Microbiol.">
        <title>Fuerstia marisgermanicae gen. nov., sp. nov., an Unusual Member of the Phylum Planctomycetes from the German Wadden Sea.</title>
        <authorList>
            <person name="Kohn T."/>
            <person name="Heuer A."/>
            <person name="Jogler M."/>
            <person name="Vollmers J."/>
            <person name="Boedeker C."/>
            <person name="Bunk B."/>
            <person name="Rast P."/>
            <person name="Borchert D."/>
            <person name="Glockner I."/>
            <person name="Freese H.M."/>
            <person name="Klenk H.P."/>
            <person name="Overmann J."/>
            <person name="Kaster A.K."/>
            <person name="Rohde M."/>
            <person name="Wiegand S."/>
            <person name="Jogler C."/>
        </authorList>
    </citation>
    <scope>NUCLEOTIDE SEQUENCE [LARGE SCALE GENOMIC DNA]</scope>
    <source>
        <strain evidence="6 7">NH11</strain>
    </source>
</reference>